<dbReference type="InterPro" id="IPR023395">
    <property type="entry name" value="MCP_dom_sf"/>
</dbReference>
<reference evidence="12 13" key="1">
    <citation type="journal article" date="2013" name="Curr. Biol.">
        <title>The Genome of the Foraminiferan Reticulomyxa filosa.</title>
        <authorList>
            <person name="Glockner G."/>
            <person name="Hulsmann N."/>
            <person name="Schleicher M."/>
            <person name="Noegel A.A."/>
            <person name="Eichinger L."/>
            <person name="Gallinger C."/>
            <person name="Pawlowski J."/>
            <person name="Sierra R."/>
            <person name="Euteneuer U."/>
            <person name="Pillet L."/>
            <person name="Moustafa A."/>
            <person name="Platzer M."/>
            <person name="Groth M."/>
            <person name="Szafranski K."/>
            <person name="Schliwa M."/>
        </authorList>
    </citation>
    <scope>NUCLEOTIDE SEQUENCE [LARGE SCALE GENOMIC DNA]</scope>
</reference>
<comment type="subcellular location">
    <subcellularLocation>
        <location evidence="1">Mitochondrion membrane</location>
        <topology evidence="1">Multi-pass membrane protein</topology>
    </subcellularLocation>
</comment>
<keyword evidence="8 9" id="KW-0472">Membrane</keyword>
<evidence type="ECO:0000313" key="12">
    <source>
        <dbReference type="EMBL" id="ETO31910.1"/>
    </source>
</evidence>
<accession>X6P027</accession>
<dbReference type="GO" id="GO:0031966">
    <property type="term" value="C:mitochondrial membrane"/>
    <property type="evidence" value="ECO:0007669"/>
    <property type="project" value="UniProtKB-SubCell"/>
</dbReference>
<dbReference type="PROSITE" id="PS50920">
    <property type="entry name" value="SOLCAR"/>
    <property type="match status" value="2"/>
</dbReference>
<keyword evidence="6 11" id="KW-1133">Transmembrane helix</keyword>
<evidence type="ECO:0000256" key="1">
    <source>
        <dbReference type="ARBA" id="ARBA00004225"/>
    </source>
</evidence>
<evidence type="ECO:0000256" key="6">
    <source>
        <dbReference type="ARBA" id="ARBA00022989"/>
    </source>
</evidence>
<evidence type="ECO:0008006" key="14">
    <source>
        <dbReference type="Google" id="ProtNLM"/>
    </source>
</evidence>
<comment type="caution">
    <text evidence="12">The sequence shown here is derived from an EMBL/GenBank/DDBJ whole genome shotgun (WGS) entry which is preliminary data.</text>
</comment>
<name>X6P027_RETFI</name>
<organism evidence="12 13">
    <name type="scientific">Reticulomyxa filosa</name>
    <dbReference type="NCBI Taxonomy" id="46433"/>
    <lineage>
        <taxon>Eukaryota</taxon>
        <taxon>Sar</taxon>
        <taxon>Rhizaria</taxon>
        <taxon>Retaria</taxon>
        <taxon>Foraminifera</taxon>
        <taxon>Monothalamids</taxon>
        <taxon>Reticulomyxidae</taxon>
        <taxon>Reticulomyxa</taxon>
    </lineage>
</organism>
<dbReference type="InterPro" id="IPR050567">
    <property type="entry name" value="Mitochondrial_Carrier"/>
</dbReference>
<evidence type="ECO:0000256" key="11">
    <source>
        <dbReference type="SAM" id="Phobius"/>
    </source>
</evidence>
<keyword evidence="5" id="KW-0677">Repeat</keyword>
<keyword evidence="4 9" id="KW-0812">Transmembrane</keyword>
<evidence type="ECO:0000256" key="10">
    <source>
        <dbReference type="RuleBase" id="RU000488"/>
    </source>
</evidence>
<dbReference type="EMBL" id="ASPP01004619">
    <property type="protein sequence ID" value="ETO31910.1"/>
    <property type="molecule type" value="Genomic_DNA"/>
</dbReference>
<dbReference type="Pfam" id="PF00153">
    <property type="entry name" value="Mito_carr"/>
    <property type="match status" value="2"/>
</dbReference>
<evidence type="ECO:0000256" key="4">
    <source>
        <dbReference type="ARBA" id="ARBA00022692"/>
    </source>
</evidence>
<evidence type="ECO:0000256" key="9">
    <source>
        <dbReference type="PROSITE-ProRule" id="PRU00282"/>
    </source>
</evidence>
<keyword evidence="13" id="KW-1185">Reference proteome</keyword>
<dbReference type="GO" id="GO:0000064">
    <property type="term" value="F:L-ornithine transmembrane transporter activity"/>
    <property type="evidence" value="ECO:0007669"/>
    <property type="project" value="TreeGrafter"/>
</dbReference>
<keyword evidence="7" id="KW-0496">Mitochondrion</keyword>
<comment type="similarity">
    <text evidence="2 10">Belongs to the mitochondrial carrier (TC 2.A.29) family.</text>
</comment>
<sequence>MSERRLEHWNEEHYGKQQKELSMVQVGLCGGFSGIGVGLWLTPIEYVKCQMQIQNDMNVKAAVGSHPPSGPTQMYGNTWHCFRHIVQTHPRRLFNGLTPTLFREVPGTCIFFITFEYSLQYLNNLAKKNIPNSSSSSSSSTRQELFHTLISGGLAGVVFWLTIYPFDTVKTQQQLHLDLSHRSMFSLLKHRWQTNGLAKGLYPGFALTIPRAILSNSTLLWVHKYSKILLTDLEIKYDL</sequence>
<evidence type="ECO:0000256" key="8">
    <source>
        <dbReference type="ARBA" id="ARBA00023136"/>
    </source>
</evidence>
<evidence type="ECO:0000256" key="2">
    <source>
        <dbReference type="ARBA" id="ARBA00006375"/>
    </source>
</evidence>
<dbReference type="GO" id="GO:1990575">
    <property type="term" value="P:mitochondrial L-ornithine transmembrane transport"/>
    <property type="evidence" value="ECO:0007669"/>
    <property type="project" value="TreeGrafter"/>
</dbReference>
<proteinExistence type="inferred from homology"/>
<evidence type="ECO:0000256" key="7">
    <source>
        <dbReference type="ARBA" id="ARBA00023128"/>
    </source>
</evidence>
<evidence type="ECO:0000256" key="5">
    <source>
        <dbReference type="ARBA" id="ARBA00022737"/>
    </source>
</evidence>
<dbReference type="Gene3D" id="1.50.40.10">
    <property type="entry name" value="Mitochondrial carrier domain"/>
    <property type="match status" value="1"/>
</dbReference>
<dbReference type="SUPFAM" id="SSF103506">
    <property type="entry name" value="Mitochondrial carrier"/>
    <property type="match status" value="1"/>
</dbReference>
<evidence type="ECO:0000313" key="13">
    <source>
        <dbReference type="Proteomes" id="UP000023152"/>
    </source>
</evidence>
<protein>
    <recommendedName>
        <fullName evidence="14">Mitochondrial carrier protein</fullName>
    </recommendedName>
</protein>
<dbReference type="PANTHER" id="PTHR45624:SF12">
    <property type="entry name" value="MITOCHONDRIAL ORNITHINE TRANSPORTER 1"/>
    <property type="match status" value="1"/>
</dbReference>
<dbReference type="PANTHER" id="PTHR45624">
    <property type="entry name" value="MITOCHONDRIAL BASIC AMINO ACIDS TRANSPORTER-RELATED"/>
    <property type="match status" value="1"/>
</dbReference>
<evidence type="ECO:0000256" key="3">
    <source>
        <dbReference type="ARBA" id="ARBA00022448"/>
    </source>
</evidence>
<dbReference type="AlphaFoldDB" id="X6P027"/>
<feature type="repeat" description="Solcar" evidence="9">
    <location>
        <begin position="143"/>
        <end position="229"/>
    </location>
</feature>
<dbReference type="Proteomes" id="UP000023152">
    <property type="component" value="Unassembled WGS sequence"/>
</dbReference>
<feature type="transmembrane region" description="Helical" evidence="11">
    <location>
        <begin position="21"/>
        <end position="41"/>
    </location>
</feature>
<dbReference type="InterPro" id="IPR018108">
    <property type="entry name" value="MCP_transmembrane"/>
</dbReference>
<dbReference type="OrthoDB" id="2139348at2759"/>
<keyword evidence="3 10" id="KW-0813">Transport</keyword>
<gene>
    <name evidence="12" type="ORF">RFI_05207</name>
</gene>
<feature type="repeat" description="Solcar" evidence="9">
    <location>
        <begin position="21"/>
        <end position="121"/>
    </location>
</feature>